<gene>
    <name evidence="1" type="ORF">AVEN_185975_1</name>
</gene>
<comment type="caution">
    <text evidence="1">The sequence shown here is derived from an EMBL/GenBank/DDBJ whole genome shotgun (WGS) entry which is preliminary data.</text>
</comment>
<protein>
    <submittedName>
        <fullName evidence="1">Uncharacterized protein</fullName>
    </submittedName>
</protein>
<organism evidence="1 2">
    <name type="scientific">Araneus ventricosus</name>
    <name type="common">Orbweaver spider</name>
    <name type="synonym">Epeira ventricosa</name>
    <dbReference type="NCBI Taxonomy" id="182803"/>
    <lineage>
        <taxon>Eukaryota</taxon>
        <taxon>Metazoa</taxon>
        <taxon>Ecdysozoa</taxon>
        <taxon>Arthropoda</taxon>
        <taxon>Chelicerata</taxon>
        <taxon>Arachnida</taxon>
        <taxon>Araneae</taxon>
        <taxon>Araneomorphae</taxon>
        <taxon>Entelegynae</taxon>
        <taxon>Araneoidea</taxon>
        <taxon>Araneidae</taxon>
        <taxon>Araneus</taxon>
    </lineage>
</organism>
<accession>A0A4Y2UI12</accession>
<evidence type="ECO:0000313" key="2">
    <source>
        <dbReference type="Proteomes" id="UP000499080"/>
    </source>
</evidence>
<sequence length="98" mass="10967">MGSSHSVTPDLGDKSMIPENATLFSISLSEKKIRSNVRENSTRRHCLSGRIYKGRTWIREEKVLIHLNEFGVSSAVRVRKPVSWALSKVLSLSLLGIC</sequence>
<reference evidence="1 2" key="1">
    <citation type="journal article" date="2019" name="Sci. Rep.">
        <title>Orb-weaving spider Araneus ventricosus genome elucidates the spidroin gene catalogue.</title>
        <authorList>
            <person name="Kono N."/>
            <person name="Nakamura H."/>
            <person name="Ohtoshi R."/>
            <person name="Moran D.A.P."/>
            <person name="Shinohara A."/>
            <person name="Yoshida Y."/>
            <person name="Fujiwara M."/>
            <person name="Mori M."/>
            <person name="Tomita M."/>
            <person name="Arakawa K."/>
        </authorList>
    </citation>
    <scope>NUCLEOTIDE SEQUENCE [LARGE SCALE GENOMIC DNA]</scope>
</reference>
<proteinExistence type="predicted"/>
<name>A0A4Y2UI12_ARAVE</name>
<dbReference type="Proteomes" id="UP000499080">
    <property type="component" value="Unassembled WGS sequence"/>
</dbReference>
<evidence type="ECO:0000313" key="1">
    <source>
        <dbReference type="EMBL" id="GBO12508.1"/>
    </source>
</evidence>
<dbReference type="EMBL" id="BGPR01037024">
    <property type="protein sequence ID" value="GBO12508.1"/>
    <property type="molecule type" value="Genomic_DNA"/>
</dbReference>
<dbReference type="AlphaFoldDB" id="A0A4Y2UI12"/>
<keyword evidence="2" id="KW-1185">Reference proteome</keyword>